<keyword evidence="3" id="KW-0862">Zinc</keyword>
<evidence type="ECO:0000256" key="4">
    <source>
        <dbReference type="SAM" id="Coils"/>
    </source>
</evidence>
<evidence type="ECO:0000259" key="6">
    <source>
        <dbReference type="PROSITE" id="PS51800"/>
    </source>
</evidence>
<dbReference type="PROSITE" id="PS51800">
    <property type="entry name" value="ZF_CHHC_U11_48K"/>
    <property type="match status" value="1"/>
</dbReference>
<name>A0A9N9XIN4_PHYSR</name>
<dbReference type="EMBL" id="OU900094">
    <property type="protein sequence ID" value="CAG9853789.1"/>
    <property type="molecule type" value="Genomic_DNA"/>
</dbReference>
<evidence type="ECO:0000313" key="7">
    <source>
        <dbReference type="EMBL" id="CAG9853789.1"/>
    </source>
</evidence>
<feature type="region of interest" description="Disordered" evidence="5">
    <location>
        <begin position="164"/>
        <end position="186"/>
    </location>
</feature>
<keyword evidence="1" id="KW-0479">Metal-binding</keyword>
<feature type="compositionally biased region" description="Basic and acidic residues" evidence="5">
    <location>
        <begin position="312"/>
        <end position="325"/>
    </location>
</feature>
<gene>
    <name evidence="7" type="ORF">PHYEVI_LOCUS260</name>
</gene>
<feature type="region of interest" description="Disordered" evidence="5">
    <location>
        <begin position="306"/>
        <end position="381"/>
    </location>
</feature>
<evidence type="ECO:0000256" key="1">
    <source>
        <dbReference type="ARBA" id="ARBA00022723"/>
    </source>
</evidence>
<dbReference type="Pfam" id="PF05253">
    <property type="entry name" value="zf-U11-48K"/>
    <property type="match status" value="1"/>
</dbReference>
<proteinExistence type="predicted"/>
<dbReference type="InterPro" id="IPR022776">
    <property type="entry name" value="TRM13/UPF0224_CHHC_Znf_dom"/>
</dbReference>
<feature type="compositionally biased region" description="Basic residues" evidence="5">
    <location>
        <begin position="326"/>
        <end position="346"/>
    </location>
</feature>
<reference evidence="7" key="1">
    <citation type="submission" date="2022-01" db="EMBL/GenBank/DDBJ databases">
        <authorList>
            <person name="King R."/>
        </authorList>
    </citation>
    <scope>NUCLEOTIDE SEQUENCE</scope>
</reference>
<evidence type="ECO:0000256" key="5">
    <source>
        <dbReference type="SAM" id="MobiDB-lite"/>
    </source>
</evidence>
<keyword evidence="4" id="KW-0175">Coiled coil</keyword>
<organism evidence="7 8">
    <name type="scientific">Phyllotreta striolata</name>
    <name type="common">Striped flea beetle</name>
    <name type="synonym">Crioceris striolata</name>
    <dbReference type="NCBI Taxonomy" id="444603"/>
    <lineage>
        <taxon>Eukaryota</taxon>
        <taxon>Metazoa</taxon>
        <taxon>Ecdysozoa</taxon>
        <taxon>Arthropoda</taxon>
        <taxon>Hexapoda</taxon>
        <taxon>Insecta</taxon>
        <taxon>Pterygota</taxon>
        <taxon>Neoptera</taxon>
        <taxon>Endopterygota</taxon>
        <taxon>Coleoptera</taxon>
        <taxon>Polyphaga</taxon>
        <taxon>Cucujiformia</taxon>
        <taxon>Chrysomeloidea</taxon>
        <taxon>Chrysomelidae</taxon>
        <taxon>Galerucinae</taxon>
        <taxon>Alticini</taxon>
        <taxon>Phyllotreta</taxon>
    </lineage>
</organism>
<keyword evidence="2" id="KW-0863">Zinc-finger</keyword>
<keyword evidence="8" id="KW-1185">Reference proteome</keyword>
<evidence type="ECO:0000256" key="3">
    <source>
        <dbReference type="ARBA" id="ARBA00022833"/>
    </source>
</evidence>
<evidence type="ECO:0000313" key="8">
    <source>
        <dbReference type="Proteomes" id="UP001153712"/>
    </source>
</evidence>
<sequence length="381" mass="45038">MSFNIEVRKKQLHSLNQYINSSKDKVSSILNYLGWNGRKVQENAERIRCPLNANHRVPIEKIEKHVQKCCLQSAGYDCNEEFLSDPQAPSSSSITLDVPKKIDILNEARQLNPKFRPAWNGLDPDPMTSDRIISTFSADERLALYDYCVKNTVAPPIPNEFLTNAEEKGKKEESLTEGERLEKERNAKRRPVKYKSVHTGRNKSHIEVMREVIHNQMELFQDYLKDKKRDEEEAERHRQQELMEKAQAYEQFPQSDSNVVYDYGIDPFETSDNSFMESTINGNASFNVNYDYDADIPIKIEKDCFPIGSDSNNHRAESEKSEKREGHRNRPTSRQLHRDRDRHHRSREKDRDHKRNYERSRERRDYYSRRKESYSKSIRRY</sequence>
<dbReference type="Proteomes" id="UP001153712">
    <property type="component" value="Chromosome 1"/>
</dbReference>
<feature type="compositionally biased region" description="Basic and acidic residues" evidence="5">
    <location>
        <begin position="165"/>
        <end position="185"/>
    </location>
</feature>
<dbReference type="GO" id="GO:0008270">
    <property type="term" value="F:zinc ion binding"/>
    <property type="evidence" value="ECO:0007669"/>
    <property type="project" value="UniProtKB-KW"/>
</dbReference>
<accession>A0A9N9XIN4</accession>
<evidence type="ECO:0000256" key="2">
    <source>
        <dbReference type="ARBA" id="ARBA00022771"/>
    </source>
</evidence>
<dbReference type="OrthoDB" id="69229at2759"/>
<protein>
    <recommendedName>
        <fullName evidence="6">CHHC U11-48K-type domain-containing protein</fullName>
    </recommendedName>
</protein>
<dbReference type="AlphaFoldDB" id="A0A9N9XIN4"/>
<feature type="domain" description="CHHC U11-48K-type" evidence="6">
    <location>
        <begin position="46"/>
        <end position="73"/>
    </location>
</feature>
<feature type="compositionally biased region" description="Basic and acidic residues" evidence="5">
    <location>
        <begin position="347"/>
        <end position="374"/>
    </location>
</feature>
<feature type="coiled-coil region" evidence="4">
    <location>
        <begin position="220"/>
        <end position="249"/>
    </location>
</feature>